<dbReference type="CDD" id="cd15831">
    <property type="entry name" value="BTAD"/>
    <property type="match status" value="1"/>
</dbReference>
<dbReference type="Proteomes" id="UP001500571">
    <property type="component" value="Unassembled WGS sequence"/>
</dbReference>
<name>A0ABP5CTF3_9ACTN</name>
<dbReference type="PANTHER" id="PTHR35807">
    <property type="entry name" value="TRANSCRIPTIONAL REGULATOR REDD-RELATED"/>
    <property type="match status" value="1"/>
</dbReference>
<dbReference type="SMART" id="SM00862">
    <property type="entry name" value="Trans_reg_C"/>
    <property type="match status" value="1"/>
</dbReference>
<evidence type="ECO:0000256" key="2">
    <source>
        <dbReference type="ARBA" id="ARBA00023015"/>
    </source>
</evidence>
<evidence type="ECO:0000256" key="3">
    <source>
        <dbReference type="ARBA" id="ARBA00023125"/>
    </source>
</evidence>
<organism evidence="7 8">
    <name type="scientific">Nocardioides panacihumi</name>
    <dbReference type="NCBI Taxonomy" id="400774"/>
    <lineage>
        <taxon>Bacteria</taxon>
        <taxon>Bacillati</taxon>
        <taxon>Actinomycetota</taxon>
        <taxon>Actinomycetes</taxon>
        <taxon>Propionibacteriales</taxon>
        <taxon>Nocardioidaceae</taxon>
        <taxon>Nocardioides</taxon>
    </lineage>
</organism>
<dbReference type="InterPro" id="IPR005158">
    <property type="entry name" value="BTAD"/>
</dbReference>
<feature type="DNA-binding region" description="OmpR/PhoB-type" evidence="5">
    <location>
        <begin position="9"/>
        <end position="115"/>
    </location>
</feature>
<reference evidence="8" key="1">
    <citation type="journal article" date="2019" name="Int. J. Syst. Evol. Microbiol.">
        <title>The Global Catalogue of Microorganisms (GCM) 10K type strain sequencing project: providing services to taxonomists for standard genome sequencing and annotation.</title>
        <authorList>
            <consortium name="The Broad Institute Genomics Platform"/>
            <consortium name="The Broad Institute Genome Sequencing Center for Infectious Disease"/>
            <person name="Wu L."/>
            <person name="Ma J."/>
        </authorList>
    </citation>
    <scope>NUCLEOTIDE SEQUENCE [LARGE SCALE GENOMIC DNA]</scope>
    <source>
        <strain evidence="8">JCM 15309</strain>
    </source>
</reference>
<keyword evidence="3 5" id="KW-0238">DNA-binding</keyword>
<evidence type="ECO:0000256" key="4">
    <source>
        <dbReference type="ARBA" id="ARBA00023163"/>
    </source>
</evidence>
<dbReference type="SUPFAM" id="SSF46894">
    <property type="entry name" value="C-terminal effector domain of the bipartite response regulators"/>
    <property type="match status" value="1"/>
</dbReference>
<dbReference type="Gene3D" id="1.25.40.10">
    <property type="entry name" value="Tetratricopeptide repeat domain"/>
    <property type="match status" value="1"/>
</dbReference>
<dbReference type="PANTHER" id="PTHR35807:SF1">
    <property type="entry name" value="TRANSCRIPTIONAL REGULATOR REDD"/>
    <property type="match status" value="1"/>
</dbReference>
<proteinExistence type="inferred from homology"/>
<evidence type="ECO:0000256" key="1">
    <source>
        <dbReference type="ARBA" id="ARBA00005820"/>
    </source>
</evidence>
<dbReference type="InterPro" id="IPR051677">
    <property type="entry name" value="AfsR-DnrI-RedD_regulator"/>
</dbReference>
<dbReference type="InterPro" id="IPR016032">
    <property type="entry name" value="Sig_transdc_resp-reg_C-effctor"/>
</dbReference>
<dbReference type="SMART" id="SM01043">
    <property type="entry name" value="BTAD"/>
    <property type="match status" value="1"/>
</dbReference>
<dbReference type="InterPro" id="IPR001867">
    <property type="entry name" value="OmpR/PhoB-type_DNA-bd"/>
</dbReference>
<dbReference type="InterPro" id="IPR011990">
    <property type="entry name" value="TPR-like_helical_dom_sf"/>
</dbReference>
<dbReference type="Pfam" id="PF13191">
    <property type="entry name" value="AAA_16"/>
    <property type="match status" value="1"/>
</dbReference>
<comment type="caution">
    <text evidence="7">The sequence shown here is derived from an EMBL/GenBank/DDBJ whole genome shotgun (WGS) entry which is preliminary data.</text>
</comment>
<dbReference type="InterPro" id="IPR041664">
    <property type="entry name" value="AAA_16"/>
</dbReference>
<sequence>MQTTTGAVATVADVAAPVVAASVLGHVEVTLDGAAVDLGTPKQRALVAALALSRGRAVSVDGIVDLLWGETPPNGVSATLQAYVSQLRRVLEPGRERRAPATVLVTVAPGYALRVASDGLDATRFEATVVEVHSSVQGLDLTGEPALSMTDLTAVVSALDGALALWRGEPYAELADAPAAVAERARLEELRLVALEDRAVARLALGQHATVAAELEALTAAHPLRERLWGLRALALTRAGRQAEALDALRRVRELLDEELGLEPSAELRELQTAVLRQDPSLEWVAPPVGTAAAQFSVPQPRAEAPVGPVAVAPWPLCGRDDELGALVELLDRSAGGRASYAVLTGEPGIGKSRLAAELAARARARGVRVLRGRCSQDDGAPPLWPWRSVLDSLGAELPDADGEDIGAAFRVWERICGEVVRAADEGPVLLLLDDLHWADPSSLRVLRLLVDTAPSSTRLLVVSTRRSHPAPEGLLADVAEALARQHALRLELTGLGAEAVGELFSAVSERSLGGDTAAELQGRTDGNPFFLVEYARLAASNRDDRLPERPPTAVAEVLGRRIERLPAETVSALRYAALIGRRFDVPTLAAATGSDEDAILDVVEPSLVAGLVREDGIDRFVFGHALVRDTLRSNVAASRLARAHAAVARALEGQPERETEVARHWLAAGPGHAAQAWRAAVAAARVGRRLHAYDEAAELLRAALSSMADDPDATLRDRYDTLMDLIEAYRWAALLPSLVECAEEAIDVAKQMRDPEAVARAATAATQSSLWRSAPPGEVNEKVVDALRGSLERLPEGDGELRCRTMLALANELFEQAPFAERAAIVDEATDMARRIGEPRLVIDACLVGFVALWTVWTAGERLVRVTEAMELARETGQEREFLVAATLRAVVLGELGRPREMSEAAEVARAEARRLRIAFAEAMLHGLEVPWLAMRGEFDECERRLEELRGIALAMAHTDVDESIAACLLTIRLWQGRPADAVPVLRALDDGVDDFVPTVAVYLWRAGLEAEARTYFAARRLAVPADGEVELHTVAHAAELSLYLGIPDMAAVCYKRLKSYAGMTVSLGASMALGPVEAYLAFAAAAAGDKATAGVEADRALAQAREWELAVFVDWFEGLRSAYGF</sequence>
<dbReference type="SUPFAM" id="SSF52540">
    <property type="entry name" value="P-loop containing nucleoside triphosphate hydrolases"/>
    <property type="match status" value="1"/>
</dbReference>
<feature type="domain" description="OmpR/PhoB-type" evidence="6">
    <location>
        <begin position="9"/>
        <end position="115"/>
    </location>
</feature>
<evidence type="ECO:0000313" key="8">
    <source>
        <dbReference type="Proteomes" id="UP001500571"/>
    </source>
</evidence>
<dbReference type="EMBL" id="BAAAPB010000003">
    <property type="protein sequence ID" value="GAA1967699.1"/>
    <property type="molecule type" value="Genomic_DNA"/>
</dbReference>
<dbReference type="RefSeq" id="WP_344046116.1">
    <property type="nucleotide sequence ID" value="NZ_BAAAPB010000003.1"/>
</dbReference>
<evidence type="ECO:0000259" key="6">
    <source>
        <dbReference type="PROSITE" id="PS51755"/>
    </source>
</evidence>
<dbReference type="InterPro" id="IPR036388">
    <property type="entry name" value="WH-like_DNA-bd_sf"/>
</dbReference>
<dbReference type="Gene3D" id="3.40.50.300">
    <property type="entry name" value="P-loop containing nucleotide triphosphate hydrolases"/>
    <property type="match status" value="1"/>
</dbReference>
<dbReference type="SUPFAM" id="SSF48452">
    <property type="entry name" value="TPR-like"/>
    <property type="match status" value="1"/>
</dbReference>
<evidence type="ECO:0000313" key="7">
    <source>
        <dbReference type="EMBL" id="GAA1967699.1"/>
    </source>
</evidence>
<dbReference type="Pfam" id="PF03704">
    <property type="entry name" value="BTAD"/>
    <property type="match status" value="1"/>
</dbReference>
<keyword evidence="4" id="KW-0804">Transcription</keyword>
<evidence type="ECO:0000256" key="5">
    <source>
        <dbReference type="PROSITE-ProRule" id="PRU01091"/>
    </source>
</evidence>
<comment type="similarity">
    <text evidence="1">Belongs to the AfsR/DnrI/RedD regulatory family.</text>
</comment>
<protein>
    <submittedName>
        <fullName evidence="7">BTAD domain-containing putative transcriptional regulator</fullName>
    </submittedName>
</protein>
<keyword evidence="2" id="KW-0805">Transcription regulation</keyword>
<dbReference type="PROSITE" id="PS51755">
    <property type="entry name" value="OMPR_PHOB"/>
    <property type="match status" value="1"/>
</dbReference>
<dbReference type="Pfam" id="PF00486">
    <property type="entry name" value="Trans_reg_C"/>
    <property type="match status" value="1"/>
</dbReference>
<dbReference type="Gene3D" id="1.10.10.10">
    <property type="entry name" value="Winged helix-like DNA-binding domain superfamily/Winged helix DNA-binding domain"/>
    <property type="match status" value="1"/>
</dbReference>
<gene>
    <name evidence="7" type="ORF">GCM10009798_30070</name>
</gene>
<dbReference type="InterPro" id="IPR027417">
    <property type="entry name" value="P-loop_NTPase"/>
</dbReference>
<accession>A0ABP5CTF3</accession>
<keyword evidence="8" id="KW-1185">Reference proteome</keyword>